<proteinExistence type="predicted"/>
<dbReference type="EMBL" id="JAOYFB010000001">
    <property type="protein sequence ID" value="KAK4005498.1"/>
    <property type="molecule type" value="Genomic_DNA"/>
</dbReference>
<keyword evidence="2" id="KW-1185">Reference proteome</keyword>
<reference evidence="1 2" key="1">
    <citation type="journal article" date="2023" name="Nucleic Acids Res.">
        <title>The hologenome of Daphnia magna reveals possible DNA methylation and microbiome-mediated evolution of the host genome.</title>
        <authorList>
            <person name="Chaturvedi A."/>
            <person name="Li X."/>
            <person name="Dhandapani V."/>
            <person name="Marshall H."/>
            <person name="Kissane S."/>
            <person name="Cuenca-Cambronero M."/>
            <person name="Asole G."/>
            <person name="Calvet F."/>
            <person name="Ruiz-Romero M."/>
            <person name="Marangio P."/>
            <person name="Guigo R."/>
            <person name="Rago D."/>
            <person name="Mirbahai L."/>
            <person name="Eastwood N."/>
            <person name="Colbourne J.K."/>
            <person name="Zhou J."/>
            <person name="Mallon E."/>
            <person name="Orsini L."/>
        </authorList>
    </citation>
    <scope>NUCLEOTIDE SEQUENCE [LARGE SCALE GENOMIC DNA]</scope>
    <source>
        <strain evidence="1">LRV0_1</strain>
    </source>
</reference>
<accession>A0ABQ9YXX7</accession>
<organism evidence="1 2">
    <name type="scientific">Daphnia magna</name>
    <dbReference type="NCBI Taxonomy" id="35525"/>
    <lineage>
        <taxon>Eukaryota</taxon>
        <taxon>Metazoa</taxon>
        <taxon>Ecdysozoa</taxon>
        <taxon>Arthropoda</taxon>
        <taxon>Crustacea</taxon>
        <taxon>Branchiopoda</taxon>
        <taxon>Diplostraca</taxon>
        <taxon>Cladocera</taxon>
        <taxon>Anomopoda</taxon>
        <taxon>Daphniidae</taxon>
        <taxon>Daphnia</taxon>
    </lineage>
</organism>
<dbReference type="Proteomes" id="UP001234178">
    <property type="component" value="Unassembled WGS sequence"/>
</dbReference>
<sequence length="64" mass="7472">MFFVCKAQTINSCRRGSTTCRLYSLYTHKPPLFSHEFVKTKGQHAPESGQEIIHFMKTTCDFRE</sequence>
<comment type="caution">
    <text evidence="1">The sequence shown here is derived from an EMBL/GenBank/DDBJ whole genome shotgun (WGS) entry which is preliminary data.</text>
</comment>
<gene>
    <name evidence="1" type="ORF">OUZ56_007206</name>
</gene>
<evidence type="ECO:0000313" key="2">
    <source>
        <dbReference type="Proteomes" id="UP001234178"/>
    </source>
</evidence>
<name>A0ABQ9YXX7_9CRUS</name>
<protein>
    <submittedName>
        <fullName evidence="1">Uncharacterized protein</fullName>
    </submittedName>
</protein>
<evidence type="ECO:0000313" key="1">
    <source>
        <dbReference type="EMBL" id="KAK4005498.1"/>
    </source>
</evidence>